<evidence type="ECO:0000256" key="1">
    <source>
        <dbReference type="ARBA" id="ARBA00001974"/>
    </source>
</evidence>
<evidence type="ECO:0000256" key="5">
    <source>
        <dbReference type="ARBA" id="ARBA00022857"/>
    </source>
</evidence>
<evidence type="ECO:0000256" key="2">
    <source>
        <dbReference type="ARBA" id="ARBA00022630"/>
    </source>
</evidence>
<keyword evidence="7" id="KW-0520">NAD</keyword>
<evidence type="ECO:0000313" key="10">
    <source>
        <dbReference type="EMBL" id="PXX22573.1"/>
    </source>
</evidence>
<dbReference type="STRING" id="1122991.GCA_000613445_00811"/>
<dbReference type="AlphaFoldDB" id="A0A318HWG3"/>
<evidence type="ECO:0000256" key="6">
    <source>
        <dbReference type="ARBA" id="ARBA00023002"/>
    </source>
</evidence>
<evidence type="ECO:0000256" key="3">
    <source>
        <dbReference type="ARBA" id="ARBA00022729"/>
    </source>
</evidence>
<feature type="binding site" evidence="8">
    <location>
        <position position="242"/>
    </location>
    <ligand>
        <name>FAD</name>
        <dbReference type="ChEBI" id="CHEBI:57692"/>
    </ligand>
</feature>
<dbReference type="PRINTS" id="PR00757">
    <property type="entry name" value="AMINEOXDASEF"/>
</dbReference>
<evidence type="ECO:0000256" key="7">
    <source>
        <dbReference type="ARBA" id="ARBA00023027"/>
    </source>
</evidence>
<keyword evidence="3" id="KW-0732">Signal</keyword>
<dbReference type="RefSeq" id="WP_110370134.1">
    <property type="nucleotide sequence ID" value="NZ_QJJX01000010.1"/>
</dbReference>
<name>A0A318HWG3_9BACT</name>
<dbReference type="EMBL" id="QJJX01000010">
    <property type="protein sequence ID" value="PXX22573.1"/>
    <property type="molecule type" value="Genomic_DNA"/>
</dbReference>
<dbReference type="InterPro" id="IPR001613">
    <property type="entry name" value="Flavin_amine_oxidase"/>
</dbReference>
<protein>
    <submittedName>
        <fullName evidence="10">Phytoene dehydrogenase-like protein</fullName>
    </submittedName>
</protein>
<sequence length="503" mass="56463">MNNNDIIIIGGGLGGLTTGALLAKEGRKVTILEKNNIVGGGLQNFTRKGILFDTGMHMLGGFRPGQTLYRICQHLGIMQKLKLQRVDSDCMDEIYYASNHTIYRVAEGKAGFVESFATHFPHQRAQLQRYVDAIYELADEIDLFNLRPTGDGIPLHSERFMWSADEFIAHYIDDEQLRDVLAYMNPMYGGVSGHTPAYVHALISALYINGTDRFVGGSQQLATALAEVIEHAGGEVVGGAEVIRIAVDNRTVTQVQTKDGRSFSAPYYIAATHMGETLRLIDKGAFTPAYTKRISNTENSYSIFSLYVKLKPETFSYINHTCYYQHDYNQVWNLGQYHREDWPYGMMYMTPPNEQQNEWATHLIINCVMPFSAVEQWQDTQTGRRGEAYAQWKAWHEQRIIDRMEEVKPGFTQCIDHVWSASPLTVRDYYHAPQGAIYGFVKDCHNPLATQIPVATKVSNLFLTGQCVGLHGICGVPLSAITTAEALVGKNKIIEQLQNTAPK</sequence>
<organism evidence="10 11">
    <name type="scientific">Hoylesella shahii DSM 15611 = JCM 12083</name>
    <dbReference type="NCBI Taxonomy" id="1122991"/>
    <lineage>
        <taxon>Bacteria</taxon>
        <taxon>Pseudomonadati</taxon>
        <taxon>Bacteroidota</taxon>
        <taxon>Bacteroidia</taxon>
        <taxon>Bacteroidales</taxon>
        <taxon>Prevotellaceae</taxon>
        <taxon>Hoylesella</taxon>
    </lineage>
</organism>
<comment type="caution">
    <text evidence="10">The sequence shown here is derived from an EMBL/GenBank/DDBJ whole genome shotgun (WGS) entry which is preliminary data.</text>
</comment>
<dbReference type="Proteomes" id="UP000248314">
    <property type="component" value="Unassembled WGS sequence"/>
</dbReference>
<evidence type="ECO:0000313" key="11">
    <source>
        <dbReference type="Proteomes" id="UP000248314"/>
    </source>
</evidence>
<evidence type="ECO:0000256" key="8">
    <source>
        <dbReference type="PIRSR" id="PIRSR601613-1"/>
    </source>
</evidence>
<dbReference type="InterPro" id="IPR002937">
    <property type="entry name" value="Amino_oxidase"/>
</dbReference>
<evidence type="ECO:0000259" key="9">
    <source>
        <dbReference type="Pfam" id="PF01593"/>
    </source>
</evidence>
<dbReference type="PANTHER" id="PTHR46091:SF3">
    <property type="entry name" value="AMINE OXIDASE DOMAIN-CONTAINING PROTEIN"/>
    <property type="match status" value="1"/>
</dbReference>
<keyword evidence="6" id="KW-0560">Oxidoreductase</keyword>
<comment type="cofactor">
    <cofactor evidence="1">
        <name>FAD</name>
        <dbReference type="ChEBI" id="CHEBI:57692"/>
    </cofactor>
</comment>
<reference evidence="10 11" key="1">
    <citation type="submission" date="2018-05" db="EMBL/GenBank/DDBJ databases">
        <title>Genomic Encyclopedia of Type Strains, Phase I: the one thousand microbial genomes (KMG-I) project.</title>
        <authorList>
            <person name="Kyrpides N."/>
        </authorList>
    </citation>
    <scope>NUCLEOTIDE SEQUENCE [LARGE SCALE GENOMIC DNA]</scope>
    <source>
        <strain evidence="10 11">DSM 15611</strain>
    </source>
</reference>
<keyword evidence="11" id="KW-1185">Reference proteome</keyword>
<dbReference type="GO" id="GO:0016491">
    <property type="term" value="F:oxidoreductase activity"/>
    <property type="evidence" value="ECO:0007669"/>
    <property type="project" value="UniProtKB-KW"/>
</dbReference>
<gene>
    <name evidence="10" type="ORF">EJ73_01108</name>
</gene>
<accession>A0A318HWG3</accession>
<keyword evidence="4" id="KW-0274">FAD</keyword>
<keyword evidence="5" id="KW-0521">NADP</keyword>
<dbReference type="Gene3D" id="3.50.50.60">
    <property type="entry name" value="FAD/NAD(P)-binding domain"/>
    <property type="match status" value="2"/>
</dbReference>
<keyword evidence="2" id="KW-0285">Flavoprotein</keyword>
<dbReference type="SUPFAM" id="SSF51905">
    <property type="entry name" value="FAD/NAD(P)-binding domain"/>
    <property type="match status" value="1"/>
</dbReference>
<evidence type="ECO:0000256" key="4">
    <source>
        <dbReference type="ARBA" id="ARBA00022827"/>
    </source>
</evidence>
<dbReference type="InterPro" id="IPR036188">
    <property type="entry name" value="FAD/NAD-bd_sf"/>
</dbReference>
<feature type="domain" description="Amine oxidase" evidence="9">
    <location>
        <begin position="13"/>
        <end position="487"/>
    </location>
</feature>
<dbReference type="PANTHER" id="PTHR46091">
    <property type="entry name" value="BLR7054 PROTEIN"/>
    <property type="match status" value="1"/>
</dbReference>
<dbReference type="Pfam" id="PF01593">
    <property type="entry name" value="Amino_oxidase"/>
    <property type="match status" value="1"/>
</dbReference>
<dbReference type="InterPro" id="IPR052206">
    <property type="entry name" value="Retinol_saturase"/>
</dbReference>
<proteinExistence type="predicted"/>